<organism evidence="2 3">
    <name type="scientific">Halorubrum vacuolatum</name>
    <name type="common">Natronobacterium vacuolatum</name>
    <dbReference type="NCBI Taxonomy" id="63740"/>
    <lineage>
        <taxon>Archaea</taxon>
        <taxon>Methanobacteriati</taxon>
        <taxon>Methanobacteriota</taxon>
        <taxon>Stenosarchaea group</taxon>
        <taxon>Halobacteria</taxon>
        <taxon>Halobacteriales</taxon>
        <taxon>Haloferacaceae</taxon>
        <taxon>Halorubrum</taxon>
    </lineage>
</organism>
<name>A0A238VNK3_HALVU</name>
<keyword evidence="3" id="KW-1185">Reference proteome</keyword>
<dbReference type="RefSeq" id="WP_089383955.1">
    <property type="nucleotide sequence ID" value="NZ_FZNQ01000003.1"/>
</dbReference>
<evidence type="ECO:0000313" key="2">
    <source>
        <dbReference type="EMBL" id="SNR35727.1"/>
    </source>
</evidence>
<dbReference type="OrthoDB" id="329691at2157"/>
<feature type="transmembrane region" description="Helical" evidence="1">
    <location>
        <begin position="97"/>
        <end position="123"/>
    </location>
</feature>
<gene>
    <name evidence="2" type="ORF">SAMN06264855_103167</name>
</gene>
<reference evidence="2 3" key="1">
    <citation type="submission" date="2017-06" db="EMBL/GenBank/DDBJ databases">
        <authorList>
            <person name="Kim H.J."/>
            <person name="Triplett B.A."/>
        </authorList>
    </citation>
    <scope>NUCLEOTIDE SEQUENCE [LARGE SCALE GENOMIC DNA]</scope>
    <source>
        <strain evidence="2 3">DSM 8800</strain>
    </source>
</reference>
<keyword evidence="1" id="KW-0812">Transmembrane</keyword>
<evidence type="ECO:0000313" key="3">
    <source>
        <dbReference type="Proteomes" id="UP000198397"/>
    </source>
</evidence>
<evidence type="ECO:0000256" key="1">
    <source>
        <dbReference type="SAM" id="Phobius"/>
    </source>
</evidence>
<proteinExistence type="predicted"/>
<dbReference type="EMBL" id="FZNQ01000003">
    <property type="protein sequence ID" value="SNR35727.1"/>
    <property type="molecule type" value="Genomic_DNA"/>
</dbReference>
<keyword evidence="1" id="KW-1133">Transmembrane helix</keyword>
<dbReference type="Proteomes" id="UP000198397">
    <property type="component" value="Unassembled WGS sequence"/>
</dbReference>
<protein>
    <submittedName>
        <fullName evidence="2">Uncharacterized protein</fullName>
    </submittedName>
</protein>
<keyword evidence="1" id="KW-0472">Membrane</keyword>
<sequence length="126" mass="13123">MSRAQTRSAPTPHGEVAYEVVSCANCGTEVVPEEAVPVGIGAETYVCTGLPFCRESHERPREHAALCEYCAEATLGYTHEPDGVGDRMAAFTEDHSALGVGLWLGVVGGVALAIGLIVVQLVLGLG</sequence>
<accession>A0A238VNK3</accession>
<dbReference type="AlphaFoldDB" id="A0A238VNK3"/>